<dbReference type="Pfam" id="PF12706">
    <property type="entry name" value="Lactamase_B_2"/>
    <property type="match status" value="1"/>
</dbReference>
<dbReference type="Proteomes" id="UP000510821">
    <property type="component" value="Chromosome"/>
</dbReference>
<dbReference type="AlphaFoldDB" id="A0A7D6BME8"/>
<dbReference type="KEGG" id="flt:Sv326_1103"/>
<reference evidence="3" key="1">
    <citation type="submission" date="2020-07" db="EMBL/GenBank/DDBJ databases">
        <title>Metabolic diversity and evolutionary history of the archaeal phylum ###Micrarchaeota### uncovered from a freshwater lake metagenome.</title>
        <authorList>
            <person name="Kadnikov V.V."/>
            <person name="Savvichev A.S."/>
            <person name="Mardanov A.V."/>
            <person name="Beletsky A.V."/>
            <person name="Chupakov A.V."/>
            <person name="Kokryatskaya N.M."/>
            <person name="Pimenov N.V."/>
            <person name="Ravin N.V."/>
        </authorList>
    </citation>
    <scope>NUCLEOTIDE SEQUENCE [LARGE SCALE GENOMIC DNA]</scope>
</reference>
<dbReference type="EMBL" id="CP058998">
    <property type="protein sequence ID" value="QLJ53278.1"/>
    <property type="molecule type" value="Genomic_DNA"/>
</dbReference>
<evidence type="ECO:0000259" key="1">
    <source>
        <dbReference type="SMART" id="SM00849"/>
    </source>
</evidence>
<dbReference type="Gene3D" id="3.60.15.10">
    <property type="entry name" value="Ribonuclease Z/Hydroxyacylglutathione hydrolase-like"/>
    <property type="match status" value="1"/>
</dbReference>
<gene>
    <name evidence="2" type="ORF">Sv326_1103</name>
</gene>
<organism evidence="2 3">
    <name type="scientific">Fermentimicrarchaeum limneticum</name>
    <dbReference type="NCBI Taxonomy" id="2795018"/>
    <lineage>
        <taxon>Archaea</taxon>
        <taxon>Candidatus Micrarchaeota</taxon>
        <taxon>Candidatus Fermentimicrarchaeales</taxon>
        <taxon>Candidatus Fermentimicrarchaeaceae</taxon>
        <taxon>Candidatus Fermentimicrarchaeum</taxon>
    </lineage>
</organism>
<name>A0A7D6BME8_FERL1</name>
<proteinExistence type="predicted"/>
<dbReference type="SUPFAM" id="SSF56281">
    <property type="entry name" value="Metallo-hydrolase/oxidoreductase"/>
    <property type="match status" value="1"/>
</dbReference>
<accession>A0A7D6BME8</accession>
<dbReference type="PANTHER" id="PTHR46018:SF2">
    <property type="entry name" value="ZINC PHOSPHODIESTERASE ELAC PROTEIN 1"/>
    <property type="match status" value="1"/>
</dbReference>
<dbReference type="InterPro" id="IPR001279">
    <property type="entry name" value="Metallo-B-lactamas"/>
</dbReference>
<evidence type="ECO:0000313" key="2">
    <source>
        <dbReference type="EMBL" id="QLJ53278.1"/>
    </source>
</evidence>
<dbReference type="InterPro" id="IPR036866">
    <property type="entry name" value="RibonucZ/Hydroxyglut_hydro"/>
</dbReference>
<dbReference type="PANTHER" id="PTHR46018">
    <property type="entry name" value="ZINC PHOSPHODIESTERASE ELAC PROTEIN 1"/>
    <property type="match status" value="1"/>
</dbReference>
<dbReference type="GO" id="GO:0042781">
    <property type="term" value="F:3'-tRNA processing endoribonuclease activity"/>
    <property type="evidence" value="ECO:0007669"/>
    <property type="project" value="TreeGrafter"/>
</dbReference>
<feature type="domain" description="Metallo-beta-lactamase" evidence="1">
    <location>
        <begin position="17"/>
        <end position="193"/>
    </location>
</feature>
<dbReference type="SMART" id="SM00849">
    <property type="entry name" value="Lactamase_B"/>
    <property type="match status" value="1"/>
</dbReference>
<sequence length="250" mass="28537">MEITFLGTRGWYSKKGQTSCILVETKGGNYLLDAGTGIYWINEILDFRKPTCLLLSHFHLDHILGITTFQKTFKGKEITIYGEKGVKKAVDRIMRKPFYPYYFDSALFDFKVRFKELKREQEILDSTIKTAHLSHSDPVLGIRIENGGRSFVYATDTLPCKATSKLARNCDVLVHETYFSDQDLKNVKINTGHSSPKGAARIALEANAGKLFLFHINPEYDNETISRMVRDARGVFKNTFASKDFMKLKL</sequence>
<evidence type="ECO:0000313" key="3">
    <source>
        <dbReference type="Proteomes" id="UP000510821"/>
    </source>
</evidence>
<protein>
    <submittedName>
        <fullName evidence="2">Ribonuclease Z</fullName>
    </submittedName>
</protein>